<dbReference type="Gene3D" id="1.10.287.1490">
    <property type="match status" value="1"/>
</dbReference>
<dbReference type="InterPro" id="IPR050328">
    <property type="entry name" value="Dev_Immune_Receptor"/>
</dbReference>
<evidence type="ECO:0000256" key="1">
    <source>
        <dbReference type="ARBA" id="ARBA00022614"/>
    </source>
</evidence>
<organism evidence="7">
    <name type="scientific">Psorophora albipes</name>
    <dbReference type="NCBI Taxonomy" id="869069"/>
    <lineage>
        <taxon>Eukaryota</taxon>
        <taxon>Metazoa</taxon>
        <taxon>Ecdysozoa</taxon>
        <taxon>Arthropoda</taxon>
        <taxon>Hexapoda</taxon>
        <taxon>Insecta</taxon>
        <taxon>Pterygota</taxon>
        <taxon>Neoptera</taxon>
        <taxon>Endopterygota</taxon>
        <taxon>Diptera</taxon>
        <taxon>Nematocera</taxon>
        <taxon>Culicoidea</taxon>
        <taxon>Culicidae</taxon>
        <taxon>Culicinae</taxon>
        <taxon>Aedini</taxon>
        <taxon>Psorophora</taxon>
    </lineage>
</organism>
<feature type="non-terminal residue" evidence="7">
    <location>
        <position position="452"/>
    </location>
</feature>
<dbReference type="PANTHER" id="PTHR24373">
    <property type="entry name" value="SLIT RELATED LEUCINE-RICH REPEAT NEURONAL PROTEIN"/>
    <property type="match status" value="1"/>
</dbReference>
<name>T1D6C3_9DIPT</name>
<feature type="coiled-coil region" evidence="4">
    <location>
        <begin position="308"/>
        <end position="356"/>
    </location>
</feature>
<sequence length="452" mass="51086">MLGFFVLLFLSSVGASPTTSSEYACSGTRTPCTLQDVVLQTEAELNDVSFRDVTDPLIISSGKIRNFTRQLAEKLEDIVDLTINGLELETLYIKPEMTHLEATKNRIHSLLVDEDKTKAYRIMTLKLTNNQLVNVENLSRFNQLRSLSLDNNKLEQLSMDVFSEMTELRELSLANNLLFSVETENSIQLMKLRTLNLSGNKLLDLDIQKWELASLKELDLCNNRLYLMDGGFQQFEALQRVGMSGNYWKCDFLKAVNRPDRWKMDEDAEGRCEKESMADVRKVCCTIDATSVLGSSSDGLFSDKWEQIGKLQEAVEQLNETAESKKQTEEDLAARVSSLEETIQELKDKLSEVSDKVGDRGESIAVDETNELKEIVTDHKSTIESLETKQSEMATELEEFAERLNGLRESTDEKFNVLETVSGSVAKLEEQLKGDDSEFSQKSVTELKDSLK</sequence>
<feature type="signal peptide" evidence="6">
    <location>
        <begin position="1"/>
        <end position="15"/>
    </location>
</feature>
<reference evidence="7" key="1">
    <citation type="journal article" date="2013" name="BMC Genomics">
        <title>A deep insight into the sialotranscriptome of the mosquito, Psorophora albipes.</title>
        <authorList>
            <person name="Chagas A.C."/>
            <person name="Calvo E."/>
            <person name="Rios-Velasquez C.M."/>
            <person name="Pessoa F.A."/>
            <person name="Medeiros J.F."/>
            <person name="Ribeiro J.M."/>
        </authorList>
    </citation>
    <scope>NUCLEOTIDE SEQUENCE</scope>
</reference>
<feature type="chain" id="PRO_5013175511" evidence="6">
    <location>
        <begin position="16"/>
        <end position="452"/>
    </location>
</feature>
<keyword evidence="2 6" id="KW-0732">Signal</keyword>
<keyword evidence="4" id="KW-0175">Coiled coil</keyword>
<dbReference type="Pfam" id="PF13855">
    <property type="entry name" value="LRR_8"/>
    <property type="match status" value="1"/>
</dbReference>
<evidence type="ECO:0000256" key="5">
    <source>
        <dbReference type="SAM" id="MobiDB-lite"/>
    </source>
</evidence>
<dbReference type="InterPro" id="IPR032675">
    <property type="entry name" value="LRR_dom_sf"/>
</dbReference>
<proteinExistence type="evidence at transcript level"/>
<dbReference type="SUPFAM" id="SSF52058">
    <property type="entry name" value="L domain-like"/>
    <property type="match status" value="1"/>
</dbReference>
<evidence type="ECO:0000256" key="3">
    <source>
        <dbReference type="ARBA" id="ARBA00022737"/>
    </source>
</evidence>
<evidence type="ECO:0000256" key="4">
    <source>
        <dbReference type="SAM" id="Coils"/>
    </source>
</evidence>
<dbReference type="PANTHER" id="PTHR24373:SF370">
    <property type="entry name" value="FISH-LIPS, ISOFORM E"/>
    <property type="match status" value="1"/>
</dbReference>
<keyword evidence="1" id="KW-0433">Leucine-rich repeat</keyword>
<dbReference type="GO" id="GO:0005615">
    <property type="term" value="C:extracellular space"/>
    <property type="evidence" value="ECO:0007669"/>
    <property type="project" value="TreeGrafter"/>
</dbReference>
<evidence type="ECO:0000256" key="6">
    <source>
        <dbReference type="SAM" id="SignalP"/>
    </source>
</evidence>
<dbReference type="GO" id="GO:0031012">
    <property type="term" value="C:extracellular matrix"/>
    <property type="evidence" value="ECO:0007669"/>
    <property type="project" value="TreeGrafter"/>
</dbReference>
<dbReference type="EMBL" id="GALA01000123">
    <property type="protein sequence ID" value="JAA94729.1"/>
    <property type="molecule type" value="mRNA"/>
</dbReference>
<dbReference type="SMART" id="SM00369">
    <property type="entry name" value="LRR_TYP"/>
    <property type="match status" value="3"/>
</dbReference>
<protein>
    <submittedName>
        <fullName evidence="7">Putative membrane glycoprotein lig-1</fullName>
    </submittedName>
</protein>
<keyword evidence="3" id="KW-0677">Repeat</keyword>
<dbReference type="InterPro" id="IPR001611">
    <property type="entry name" value="Leu-rich_rpt"/>
</dbReference>
<accession>T1D6C3</accession>
<evidence type="ECO:0000256" key="2">
    <source>
        <dbReference type="ARBA" id="ARBA00022729"/>
    </source>
</evidence>
<dbReference type="SUPFAM" id="SSF46966">
    <property type="entry name" value="Spectrin repeat"/>
    <property type="match status" value="1"/>
</dbReference>
<dbReference type="PROSITE" id="PS51450">
    <property type="entry name" value="LRR"/>
    <property type="match status" value="1"/>
</dbReference>
<dbReference type="Gene3D" id="3.80.10.10">
    <property type="entry name" value="Ribonuclease Inhibitor"/>
    <property type="match status" value="1"/>
</dbReference>
<evidence type="ECO:0000313" key="7">
    <source>
        <dbReference type="EMBL" id="JAA94729.1"/>
    </source>
</evidence>
<dbReference type="InterPro" id="IPR003591">
    <property type="entry name" value="Leu-rich_rpt_typical-subtyp"/>
</dbReference>
<dbReference type="AlphaFoldDB" id="T1D6C3"/>
<feature type="region of interest" description="Disordered" evidence="5">
    <location>
        <begin position="429"/>
        <end position="452"/>
    </location>
</feature>